<keyword evidence="4" id="KW-0347">Helicase</keyword>
<feature type="domain" description="DNA2/NAM7 helicase helicase" evidence="6">
    <location>
        <begin position="406"/>
        <end position="557"/>
    </location>
</feature>
<evidence type="ECO:0000256" key="5">
    <source>
        <dbReference type="ARBA" id="ARBA00022840"/>
    </source>
</evidence>
<dbReference type="InterPro" id="IPR027417">
    <property type="entry name" value="P-loop_NTPase"/>
</dbReference>
<comment type="caution">
    <text evidence="9">The sequence shown here is derived from an EMBL/GenBank/DDBJ whole genome shotgun (WGS) entry which is preliminary data.</text>
</comment>
<feature type="domain" description="Restriction endonuclease type II-like" evidence="8">
    <location>
        <begin position="1402"/>
        <end position="1495"/>
    </location>
</feature>
<gene>
    <name evidence="9" type="ORF">CJU81_16545</name>
</gene>
<dbReference type="SUPFAM" id="SSF52540">
    <property type="entry name" value="P-loop containing nucleoside triphosphate hydrolases"/>
    <property type="match status" value="1"/>
</dbReference>
<evidence type="ECO:0000259" key="7">
    <source>
        <dbReference type="Pfam" id="PF13087"/>
    </source>
</evidence>
<evidence type="ECO:0000259" key="6">
    <source>
        <dbReference type="Pfam" id="PF13086"/>
    </source>
</evidence>
<dbReference type="Gene3D" id="3.40.50.300">
    <property type="entry name" value="P-loop containing nucleotide triphosphate hydrolases"/>
    <property type="match status" value="3"/>
</dbReference>
<dbReference type="SUPFAM" id="SSF52980">
    <property type="entry name" value="Restriction endonuclease-like"/>
    <property type="match status" value="1"/>
</dbReference>
<dbReference type="InterPro" id="IPR050534">
    <property type="entry name" value="Coronavir_polyprotein_1ab"/>
</dbReference>
<evidence type="ECO:0000313" key="9">
    <source>
        <dbReference type="EMBL" id="PAA08730.1"/>
    </source>
</evidence>
<evidence type="ECO:0000256" key="1">
    <source>
        <dbReference type="ARBA" id="ARBA00007913"/>
    </source>
</evidence>
<comment type="similarity">
    <text evidence="1">Belongs to the DNA2/NAM7 helicase family.</text>
</comment>
<dbReference type="InterPro" id="IPR049468">
    <property type="entry name" value="Restrct_endonuc-II-like_dom"/>
</dbReference>
<feature type="domain" description="DNA2/NAM7 helicase-like C-terminal" evidence="7">
    <location>
        <begin position="1181"/>
        <end position="1358"/>
    </location>
</feature>
<organism evidence="9 10">
    <name type="scientific">Pseudomonas fragi</name>
    <dbReference type="NCBI Taxonomy" id="296"/>
    <lineage>
        <taxon>Bacteria</taxon>
        <taxon>Pseudomonadati</taxon>
        <taxon>Pseudomonadota</taxon>
        <taxon>Gammaproteobacteria</taxon>
        <taxon>Pseudomonadales</taxon>
        <taxon>Pseudomonadaceae</taxon>
        <taxon>Pseudomonas</taxon>
    </lineage>
</organism>
<dbReference type="InterPro" id="IPR047187">
    <property type="entry name" value="SF1_C_Upf1"/>
</dbReference>
<evidence type="ECO:0000256" key="2">
    <source>
        <dbReference type="ARBA" id="ARBA00022741"/>
    </source>
</evidence>
<dbReference type="Pfam" id="PF18741">
    <property type="entry name" value="MTES_1575"/>
    <property type="match status" value="1"/>
</dbReference>
<dbReference type="InterPro" id="IPR041679">
    <property type="entry name" value="DNA2/NAM7-like_C"/>
</dbReference>
<dbReference type="Gene3D" id="3.40.960.10">
    <property type="entry name" value="VSR Endonuclease"/>
    <property type="match status" value="1"/>
</dbReference>
<dbReference type="PANTHER" id="PTHR43788:SF8">
    <property type="entry name" value="DNA-BINDING PROTEIN SMUBP-2"/>
    <property type="match status" value="1"/>
</dbReference>
<evidence type="ECO:0000313" key="10">
    <source>
        <dbReference type="Proteomes" id="UP000215861"/>
    </source>
</evidence>
<dbReference type="EMBL" id="NQKQ01000019">
    <property type="protein sequence ID" value="PAA08730.1"/>
    <property type="molecule type" value="Genomic_DNA"/>
</dbReference>
<dbReference type="InterPro" id="IPR011335">
    <property type="entry name" value="Restrct_endonuc-II-like"/>
</dbReference>
<keyword evidence="5" id="KW-0067">ATP-binding</keyword>
<evidence type="ECO:0000256" key="4">
    <source>
        <dbReference type="ARBA" id="ARBA00022806"/>
    </source>
</evidence>
<evidence type="ECO:0008006" key="11">
    <source>
        <dbReference type="Google" id="ProtNLM"/>
    </source>
</evidence>
<dbReference type="Pfam" id="PF13087">
    <property type="entry name" value="AAA_12"/>
    <property type="match status" value="1"/>
</dbReference>
<name>A0A267A7X7_PSEFR</name>
<dbReference type="Pfam" id="PF13086">
    <property type="entry name" value="AAA_11"/>
    <property type="match status" value="1"/>
</dbReference>
<protein>
    <recommendedName>
        <fullName evidence="11">DNA helicase</fullName>
    </recommendedName>
</protein>
<accession>A0A267A7X7</accession>
<dbReference type="OrthoDB" id="9757917at2"/>
<reference evidence="9 10" key="1">
    <citation type="submission" date="2017-08" db="EMBL/GenBank/DDBJ databases">
        <title>Genomic and metabolic characterisation of spoilage-associated Pseudomonas species.</title>
        <authorList>
            <person name="Stanborough T."/>
            <person name="Fegan N."/>
            <person name="Powell S.M."/>
            <person name="Singh T."/>
            <person name="Tamplin M.L."/>
            <person name="Chandry P.S."/>
        </authorList>
    </citation>
    <scope>NUCLEOTIDE SEQUENCE [LARGE SCALE GENOMIC DNA]</scope>
    <source>
        <strain evidence="9 10">F1801</strain>
    </source>
</reference>
<dbReference type="GO" id="GO:0043139">
    <property type="term" value="F:5'-3' DNA helicase activity"/>
    <property type="evidence" value="ECO:0007669"/>
    <property type="project" value="TreeGrafter"/>
</dbReference>
<proteinExistence type="inferred from homology"/>
<dbReference type="GO" id="GO:0005524">
    <property type="term" value="F:ATP binding"/>
    <property type="evidence" value="ECO:0007669"/>
    <property type="project" value="UniProtKB-KW"/>
</dbReference>
<keyword evidence="2" id="KW-0547">Nucleotide-binding</keyword>
<evidence type="ECO:0000259" key="8">
    <source>
        <dbReference type="Pfam" id="PF18741"/>
    </source>
</evidence>
<dbReference type="Proteomes" id="UP000215861">
    <property type="component" value="Unassembled WGS sequence"/>
</dbReference>
<dbReference type="GO" id="GO:0016787">
    <property type="term" value="F:hydrolase activity"/>
    <property type="evidence" value="ECO:0007669"/>
    <property type="project" value="UniProtKB-KW"/>
</dbReference>
<sequence>METVRARLAGLIEFVKQTALMQKRPALTLSQHNAFSASEEKLRALPGVSLDLHNGEEDEVWLQLERLHETKPPAPLSPLLALWIELKGTPQTEPVLKVRLAREVLVNSTAISEDERSRLMPVALQIDEDVSVEEWVNLEDCLDAGEIRAQFKSYSQTAWRLWAAEEKQRRKSIELYAELFMLVQQMQGNLGDAQLELVWGLGVSTWEHPVVGVIHYPLISQLVEIAINPDSMAIEVRPRAAEPRLEVDAYVAADIAGVGPLATLAKDFFKQDQAGISPFNAASYEPVIRSASTLLDAHGQFLPVTLAEGDRSVPKAAEFLCVTDTWCLFARTRDSNMFIEDLARFEGGIEEADELPAALRAILTEPSSVLEDVALPPFRGLSYVSGSQGGDAPAAKVHELYFPKPYNDEQVQIIQLLEVHDGVVVQGPPGTGKTHTIANVISHYLANGKRVLVTSMKDPALAVLQEKLPEEIRPLAISLLSSEADGMKQFEFAIQKISAEVQRIDRALYKREIGQIDDEINTLHGQMASVDREITHWAERNLSDLEIDGERLSPTHAALQVAAAQAEINCFADRIGVGEEHRPRFTLQDIIALREARLELKESLSYLGQKLPQLADFPDAQTLIQVHQDLAQESQLQLKESTGEVPRLLDNSSRTLEQAQALAEHLGQLQALRTQINTSGHHWAAPMQACLMRGGNDDVLALFASLKGEIEETLAGRKAFVARPVSLSFELHTQPELVGAIDNLAEGRRPFGLSGLIGKGTQKQLLDAIVVLGSKPQSDQDWQHVQAFVRFLQHSRTLLLRWNALAAEIPLPTLETDADQLMAAARAIEQFDAIVLAEQGETRASSELKQLFPGWADVSQLRSNATVLAEAESILRHYLMRHRLAATWAIKETFNKALAGCGGDISERLQGFLDLSLGQPQVDIATLQTQWSGLMDELRRVMAMAAALETVQRVTDLVAQSGGLLWAARLREEPGTGPIDGLLPDNCLDLWRLSRLARYLESIDGREDLKRLFKLRGELELSLSRLYQDAVVKRTWLRLSENATPSVRAALELYRTAIRKIGKGTGVRAGRYRQDARLAADVAISAIPCWIMPHYRICESLPAQYGAFDLVIIDEASQSDLTALPALLRAKKVLVVGDDKQVSPDGIGMEEERVQSMMARFLGNQVGLYRPLMSPERSLYDLFKVVFAKSGTMLREHFRCVAPIIEYSKREFYNHELKPLRLPMMTERLDPPLVDLLVMDGEKKGKFNLGEAHVIVEEIRRLIALPQIAGRSIGVVSLLGAEQAQKIMQMLTKELGEEVITQFQISCGDARTFQGKERDIMFLSMVASPGDCFANSRDSIAQRFNVAASRARDRMYLVRSVELTDLSPVDSLRRGLIEHFETPFTQDAAQVSDLRELCESGFEREMYDELTRRGYRVIPQVGVGAYRIDMVVEGDNDSRLAIECDGDRFHGPDRWDSDMRRQRILERAGWRFWRCFASAFTLDRQQIIDDLLATLKAMNIEPASGEGAAPSIHVERRHVYGFRRAGAVDEEGRVRPYDERPARDPFLFWIPDDTFVVSDAEDDQSSELELILN</sequence>
<keyword evidence="3" id="KW-0378">Hydrolase</keyword>
<dbReference type="CDD" id="cd18808">
    <property type="entry name" value="SF1_C_Upf1"/>
    <property type="match status" value="1"/>
</dbReference>
<evidence type="ECO:0000256" key="3">
    <source>
        <dbReference type="ARBA" id="ARBA00022801"/>
    </source>
</evidence>
<dbReference type="InterPro" id="IPR041677">
    <property type="entry name" value="DNA2/NAM7_AAA_11"/>
</dbReference>
<dbReference type="RefSeq" id="WP_095037500.1">
    <property type="nucleotide sequence ID" value="NZ_NQKQ01000019.1"/>
</dbReference>
<dbReference type="PANTHER" id="PTHR43788">
    <property type="entry name" value="DNA2/NAM7 HELICASE FAMILY MEMBER"/>
    <property type="match status" value="1"/>
</dbReference>